<keyword evidence="1" id="KW-0732">Signal</keyword>
<dbReference type="EMBL" id="BMIP01000021">
    <property type="protein sequence ID" value="GGD85168.1"/>
    <property type="molecule type" value="Genomic_DNA"/>
</dbReference>
<evidence type="ECO:0000313" key="2">
    <source>
        <dbReference type="EMBL" id="GGD85168.1"/>
    </source>
</evidence>
<name>A0A916ZB89_9SPHN</name>
<proteinExistence type="predicted"/>
<reference evidence="2" key="2">
    <citation type="submission" date="2020-09" db="EMBL/GenBank/DDBJ databases">
        <authorList>
            <person name="Sun Q."/>
            <person name="Zhou Y."/>
        </authorList>
    </citation>
    <scope>NUCLEOTIDE SEQUENCE</scope>
    <source>
        <strain evidence="2">CGMCC 1.15360</strain>
    </source>
</reference>
<sequence length="262" mass="27481">MRIPTVLLLACIPATAFAQQAQPETGSEWEVSSGVEYESGDYGTGTGTDIEILSVPSRLGMTIGRVQMIAAIPYHRIEGPSDVIPGNVLGLPLLPQPQPEADSVTRNGWGDLELGATYALPVKAVNFSLSGSIKLPTAENDLGTGETDYTIGAEVSKAISDKIIPFASFSYTLPGSPEGISLQDRYAVTGGMATWLGRKTQLSASYRYGENPDAAVTDDQRVQLGLNQWVGSGLSIGVYGSAGLSKGAPDQSVGLRIGFALD</sequence>
<accession>A0A916ZB89</accession>
<organism evidence="2 3">
    <name type="scientific">Croceicoccus mobilis</name>
    <dbReference type="NCBI Taxonomy" id="1703339"/>
    <lineage>
        <taxon>Bacteria</taxon>
        <taxon>Pseudomonadati</taxon>
        <taxon>Pseudomonadota</taxon>
        <taxon>Alphaproteobacteria</taxon>
        <taxon>Sphingomonadales</taxon>
        <taxon>Erythrobacteraceae</taxon>
        <taxon>Croceicoccus</taxon>
    </lineage>
</organism>
<feature type="chain" id="PRO_5036906806" description="Transporter" evidence="1">
    <location>
        <begin position="19"/>
        <end position="262"/>
    </location>
</feature>
<evidence type="ECO:0008006" key="4">
    <source>
        <dbReference type="Google" id="ProtNLM"/>
    </source>
</evidence>
<reference evidence="2" key="1">
    <citation type="journal article" date="2014" name="Int. J. Syst. Evol. Microbiol.">
        <title>Complete genome sequence of Corynebacterium casei LMG S-19264T (=DSM 44701T), isolated from a smear-ripened cheese.</title>
        <authorList>
            <consortium name="US DOE Joint Genome Institute (JGI-PGF)"/>
            <person name="Walter F."/>
            <person name="Albersmeier A."/>
            <person name="Kalinowski J."/>
            <person name="Ruckert C."/>
        </authorList>
    </citation>
    <scope>NUCLEOTIDE SEQUENCE</scope>
    <source>
        <strain evidence="2">CGMCC 1.15360</strain>
    </source>
</reference>
<evidence type="ECO:0000313" key="3">
    <source>
        <dbReference type="Proteomes" id="UP000612349"/>
    </source>
</evidence>
<gene>
    <name evidence="2" type="ORF">GCM10010990_38960</name>
</gene>
<keyword evidence="3" id="KW-1185">Reference proteome</keyword>
<comment type="caution">
    <text evidence="2">The sequence shown here is derived from an EMBL/GenBank/DDBJ whole genome shotgun (WGS) entry which is preliminary data.</text>
</comment>
<dbReference type="Proteomes" id="UP000612349">
    <property type="component" value="Unassembled WGS sequence"/>
</dbReference>
<dbReference type="AlphaFoldDB" id="A0A916ZB89"/>
<protein>
    <recommendedName>
        <fullName evidence="4">Transporter</fullName>
    </recommendedName>
</protein>
<dbReference type="RefSeq" id="WP_066770588.1">
    <property type="nucleotide sequence ID" value="NZ_BMIP01000021.1"/>
</dbReference>
<evidence type="ECO:0000256" key="1">
    <source>
        <dbReference type="SAM" id="SignalP"/>
    </source>
</evidence>
<feature type="signal peptide" evidence="1">
    <location>
        <begin position="1"/>
        <end position="18"/>
    </location>
</feature>
<dbReference type="OrthoDB" id="7469591at2"/>